<feature type="region of interest" description="Disordered" evidence="1">
    <location>
        <begin position="1"/>
        <end position="73"/>
    </location>
</feature>
<organism evidence="2 3">
    <name type="scientific">Eumeta variegata</name>
    <name type="common">Bagworm moth</name>
    <name type="synonym">Eumeta japonica</name>
    <dbReference type="NCBI Taxonomy" id="151549"/>
    <lineage>
        <taxon>Eukaryota</taxon>
        <taxon>Metazoa</taxon>
        <taxon>Ecdysozoa</taxon>
        <taxon>Arthropoda</taxon>
        <taxon>Hexapoda</taxon>
        <taxon>Insecta</taxon>
        <taxon>Pterygota</taxon>
        <taxon>Neoptera</taxon>
        <taxon>Endopterygota</taxon>
        <taxon>Lepidoptera</taxon>
        <taxon>Glossata</taxon>
        <taxon>Ditrysia</taxon>
        <taxon>Tineoidea</taxon>
        <taxon>Psychidae</taxon>
        <taxon>Oiketicinae</taxon>
        <taxon>Eumeta</taxon>
    </lineage>
</organism>
<evidence type="ECO:0000256" key="1">
    <source>
        <dbReference type="SAM" id="MobiDB-lite"/>
    </source>
</evidence>
<sequence length="73" mass="8132">MCRRQGDAASLRVRHPSNKDRKLHHISAPRRSITVKPSRRRHRKHVTSGHKPPSSPAPAADGGKSGENKHRCS</sequence>
<dbReference type="EMBL" id="BGZK01000405">
    <property type="protein sequence ID" value="GBP41745.1"/>
    <property type="molecule type" value="Genomic_DNA"/>
</dbReference>
<gene>
    <name evidence="2" type="ORF">EVAR_33736_1</name>
</gene>
<comment type="caution">
    <text evidence="2">The sequence shown here is derived from an EMBL/GenBank/DDBJ whole genome shotgun (WGS) entry which is preliminary data.</text>
</comment>
<feature type="compositionally biased region" description="Basic residues" evidence="1">
    <location>
        <begin position="12"/>
        <end position="28"/>
    </location>
</feature>
<reference evidence="2 3" key="1">
    <citation type="journal article" date="2019" name="Commun. Biol.">
        <title>The bagworm genome reveals a unique fibroin gene that provides high tensile strength.</title>
        <authorList>
            <person name="Kono N."/>
            <person name="Nakamura H."/>
            <person name="Ohtoshi R."/>
            <person name="Tomita M."/>
            <person name="Numata K."/>
            <person name="Arakawa K."/>
        </authorList>
    </citation>
    <scope>NUCLEOTIDE SEQUENCE [LARGE SCALE GENOMIC DNA]</scope>
</reference>
<accession>A0A4C1VV91</accession>
<keyword evidence="3" id="KW-1185">Reference proteome</keyword>
<evidence type="ECO:0000313" key="3">
    <source>
        <dbReference type="Proteomes" id="UP000299102"/>
    </source>
</evidence>
<feature type="compositionally biased region" description="Basic and acidic residues" evidence="1">
    <location>
        <begin position="64"/>
        <end position="73"/>
    </location>
</feature>
<feature type="compositionally biased region" description="Low complexity" evidence="1">
    <location>
        <begin position="49"/>
        <end position="62"/>
    </location>
</feature>
<name>A0A4C1VV91_EUMVA</name>
<feature type="compositionally biased region" description="Basic residues" evidence="1">
    <location>
        <begin position="37"/>
        <end position="48"/>
    </location>
</feature>
<protein>
    <submittedName>
        <fullName evidence="2">Uncharacterized protein</fullName>
    </submittedName>
</protein>
<evidence type="ECO:0000313" key="2">
    <source>
        <dbReference type="EMBL" id="GBP41745.1"/>
    </source>
</evidence>
<dbReference type="AlphaFoldDB" id="A0A4C1VV91"/>
<proteinExistence type="predicted"/>
<dbReference type="Proteomes" id="UP000299102">
    <property type="component" value="Unassembled WGS sequence"/>
</dbReference>